<dbReference type="PANTHER" id="PTHR41534">
    <property type="entry name" value="BLR3401 PROTEIN"/>
    <property type="match status" value="1"/>
</dbReference>
<dbReference type="EMBL" id="JACIIV010000013">
    <property type="protein sequence ID" value="MBB6227895.1"/>
    <property type="molecule type" value="Genomic_DNA"/>
</dbReference>
<name>A0A841LDK7_9SPHN</name>
<keyword evidence="2 3" id="KW-0560">Oxidoreductase</keyword>
<gene>
    <name evidence="3" type="ORF">FHS79_002076</name>
</gene>
<dbReference type="InterPro" id="IPR032710">
    <property type="entry name" value="NTF2-like_dom_sf"/>
</dbReference>
<dbReference type="AlphaFoldDB" id="A0A841LDK7"/>
<dbReference type="GO" id="GO:0019380">
    <property type="term" value="P:3-phenylpropionate catabolic process"/>
    <property type="evidence" value="ECO:0007669"/>
    <property type="project" value="TreeGrafter"/>
</dbReference>
<evidence type="ECO:0000313" key="4">
    <source>
        <dbReference type="Proteomes" id="UP000538147"/>
    </source>
</evidence>
<accession>A0A841LDK7</accession>
<keyword evidence="3" id="KW-0223">Dioxygenase</keyword>
<dbReference type="InterPro" id="IPR000391">
    <property type="entry name" value="Rng_hydr_dOase-bsu"/>
</dbReference>
<dbReference type="Proteomes" id="UP000538147">
    <property type="component" value="Unassembled WGS sequence"/>
</dbReference>
<dbReference type="CDD" id="cd00667">
    <property type="entry name" value="ring_hydroxylating_dioxygenases_beta"/>
    <property type="match status" value="1"/>
</dbReference>
<dbReference type="GO" id="GO:0018623">
    <property type="term" value="F:benzoate 1,2-dioxygenase activity"/>
    <property type="evidence" value="ECO:0007669"/>
    <property type="project" value="UniProtKB-EC"/>
</dbReference>
<evidence type="ECO:0000256" key="2">
    <source>
        <dbReference type="ARBA" id="ARBA00023002"/>
    </source>
</evidence>
<reference evidence="3 4" key="1">
    <citation type="submission" date="2020-08" db="EMBL/GenBank/DDBJ databases">
        <title>Genomic Encyclopedia of Type Strains, Phase IV (KMG-IV): sequencing the most valuable type-strain genomes for metagenomic binning, comparative biology and taxonomic classification.</title>
        <authorList>
            <person name="Goeker M."/>
        </authorList>
    </citation>
    <scope>NUCLEOTIDE SEQUENCE [LARGE SCALE GENOMIC DNA]</scope>
    <source>
        <strain evidence="3 4">DSM 102189</strain>
    </source>
</reference>
<protein>
    <submittedName>
        <fullName evidence="3">Benzoate/toluate 1,2-dioxygenase beta subunit</fullName>
        <ecNumber evidence="3">1.14.12.-</ecNumber>
        <ecNumber evidence="3">1.14.12.10</ecNumber>
    </submittedName>
</protein>
<proteinExistence type="inferred from homology"/>
<sequence>MSDAGLRERVRALIEDEARLLDDQDFEAWLALFTPDCRYWVPVSLDQTTPGDGVAHFNDDKQLMAARTHRLLNPRAFGAEPSPRTAHVVSGVRIDAVDDDGTVHASSSQIILEYRRRDRFEEDSRVFGGRVRHVLRATGSGLRIALKRVDLVNAEGSMNALAAPF</sequence>
<dbReference type="SUPFAM" id="SSF54427">
    <property type="entry name" value="NTF2-like"/>
    <property type="match status" value="1"/>
</dbReference>
<comment type="caution">
    <text evidence="3">The sequence shown here is derived from an EMBL/GenBank/DDBJ whole genome shotgun (WGS) entry which is preliminary data.</text>
</comment>
<dbReference type="RefSeq" id="WP_184199259.1">
    <property type="nucleotide sequence ID" value="NZ_BMOX01000147.1"/>
</dbReference>
<dbReference type="EC" id="1.14.12.10" evidence="3"/>
<dbReference type="Pfam" id="PF00866">
    <property type="entry name" value="Ring_hydroxyl_B"/>
    <property type="match status" value="1"/>
</dbReference>
<organism evidence="3 4">
    <name type="scientific">Polymorphobacter multimanifer</name>
    <dbReference type="NCBI Taxonomy" id="1070431"/>
    <lineage>
        <taxon>Bacteria</taxon>
        <taxon>Pseudomonadati</taxon>
        <taxon>Pseudomonadota</taxon>
        <taxon>Alphaproteobacteria</taxon>
        <taxon>Sphingomonadales</taxon>
        <taxon>Sphingosinicellaceae</taxon>
        <taxon>Polymorphobacter</taxon>
    </lineage>
</organism>
<comment type="similarity">
    <text evidence="1">Belongs to the bacterial ring-hydroxylating dioxygenase beta subunit family.</text>
</comment>
<dbReference type="PANTHER" id="PTHR41534:SF2">
    <property type="entry name" value="3-PHENYLPROPIONATE_CINNAMIC ACID DIOXYGENASE SUBUNIT BETA"/>
    <property type="match status" value="1"/>
</dbReference>
<dbReference type="EC" id="1.14.12.-" evidence="3"/>
<keyword evidence="4" id="KW-1185">Reference proteome</keyword>
<evidence type="ECO:0000313" key="3">
    <source>
        <dbReference type="EMBL" id="MBB6227895.1"/>
    </source>
</evidence>
<evidence type="ECO:0000256" key="1">
    <source>
        <dbReference type="ARBA" id="ARBA00009570"/>
    </source>
</evidence>
<dbReference type="Gene3D" id="3.10.450.50">
    <property type="match status" value="1"/>
</dbReference>